<feature type="binding site" evidence="17">
    <location>
        <position position="86"/>
    </location>
    <ligand>
        <name>[4Fe-4S] cluster</name>
        <dbReference type="ChEBI" id="CHEBI:49883"/>
        <note>4Fe-4S-S-AdoMet</note>
    </ligand>
</feature>
<feature type="binding site" evidence="17">
    <location>
        <position position="82"/>
    </location>
    <ligand>
        <name>[4Fe-4S] cluster</name>
        <dbReference type="ChEBI" id="CHEBI:49883"/>
        <note>4Fe-4S-S-AdoMet</note>
    </ligand>
</feature>
<dbReference type="InterPro" id="IPR006638">
    <property type="entry name" value="Elp3/MiaA/NifB-like_rSAM"/>
</dbReference>
<evidence type="ECO:0000256" key="7">
    <source>
        <dbReference type="ARBA" id="ARBA00022691"/>
    </source>
</evidence>
<dbReference type="GO" id="GO:0051989">
    <property type="term" value="F:coproporphyrinogen dehydrogenase activity"/>
    <property type="evidence" value="ECO:0007669"/>
    <property type="project" value="UniProtKB-EC"/>
</dbReference>
<dbReference type="PIRSF" id="PIRSF000167">
    <property type="entry name" value="HemN"/>
    <property type="match status" value="1"/>
</dbReference>
<dbReference type="Gene3D" id="1.10.10.920">
    <property type="match status" value="1"/>
</dbReference>
<dbReference type="AlphaFoldDB" id="A0A1R3W4Y8"/>
<feature type="binding site" evidence="16">
    <location>
        <begin position="134"/>
        <end position="135"/>
    </location>
    <ligand>
        <name>S-adenosyl-L-methionine</name>
        <dbReference type="ChEBI" id="CHEBI:59789"/>
        <label>2</label>
    </ligand>
</feature>
<dbReference type="GO" id="GO:0046872">
    <property type="term" value="F:metal ion binding"/>
    <property type="evidence" value="ECO:0007669"/>
    <property type="project" value="UniProtKB-KW"/>
</dbReference>
<keyword evidence="6 15" id="KW-0963">Cytoplasm</keyword>
<reference evidence="19 20" key="1">
    <citation type="submission" date="2017-01" db="EMBL/GenBank/DDBJ databases">
        <authorList>
            <person name="Mah S.A."/>
            <person name="Swanson W.J."/>
            <person name="Moy G.W."/>
            <person name="Vacquier V.D."/>
        </authorList>
    </citation>
    <scope>NUCLEOTIDE SEQUENCE [LARGE SCALE GENOMIC DNA]</scope>
    <source>
        <strain evidence="19 20">M9</strain>
    </source>
</reference>
<dbReference type="UniPathway" id="UPA00251">
    <property type="reaction ID" value="UER00323"/>
</dbReference>
<evidence type="ECO:0000256" key="9">
    <source>
        <dbReference type="ARBA" id="ARBA00023002"/>
    </source>
</evidence>
<evidence type="ECO:0000256" key="12">
    <source>
        <dbReference type="ARBA" id="ARBA00023244"/>
    </source>
</evidence>
<evidence type="ECO:0000256" key="11">
    <source>
        <dbReference type="ARBA" id="ARBA00023014"/>
    </source>
</evidence>
<keyword evidence="7 15" id="KW-0949">S-adenosyl-L-methionine</keyword>
<keyword evidence="5 15" id="KW-0004">4Fe-4S</keyword>
<evidence type="ECO:0000259" key="18">
    <source>
        <dbReference type="PROSITE" id="PS51918"/>
    </source>
</evidence>
<proteinExistence type="inferred from homology"/>
<name>A0A1R3W4Y8_9GAMM</name>
<evidence type="ECO:0000256" key="5">
    <source>
        <dbReference type="ARBA" id="ARBA00022485"/>
    </source>
</evidence>
<evidence type="ECO:0000256" key="4">
    <source>
        <dbReference type="ARBA" id="ARBA00011245"/>
    </source>
</evidence>
<evidence type="ECO:0000256" key="14">
    <source>
        <dbReference type="ARBA" id="ARBA00048321"/>
    </source>
</evidence>
<dbReference type="Gene3D" id="3.80.30.20">
    <property type="entry name" value="tm_1862 like domain"/>
    <property type="match status" value="1"/>
</dbReference>
<comment type="pathway">
    <text evidence="2 15">Porphyrin-containing compound metabolism; protoporphyrin-IX biosynthesis; protoporphyrinogen-IX from coproporphyrinogen-III (AdoMet route): step 1/1.</text>
</comment>
<evidence type="ECO:0000313" key="20">
    <source>
        <dbReference type="Proteomes" id="UP000223759"/>
    </source>
</evidence>
<dbReference type="GO" id="GO:0006782">
    <property type="term" value="P:protoporphyrinogen IX biosynthetic process"/>
    <property type="evidence" value="ECO:0007669"/>
    <property type="project" value="UniProtKB-UniPathway"/>
</dbReference>
<dbReference type="PROSITE" id="PS51918">
    <property type="entry name" value="RADICAL_SAM"/>
    <property type="match status" value="1"/>
</dbReference>
<comment type="function">
    <text evidence="13">Involved in the heme biosynthesis. Catalyzes the anaerobic oxidative decarboxylation of propionate groups of rings A and B of coproporphyrinogen III to yield the vinyl groups in protoporphyrinogen IX.</text>
</comment>
<feature type="binding site" evidence="16">
    <location>
        <position position="232"/>
    </location>
    <ligand>
        <name>S-adenosyl-L-methionine</name>
        <dbReference type="ChEBI" id="CHEBI:59789"/>
        <label>2</label>
    </ligand>
</feature>
<dbReference type="PANTHER" id="PTHR13932">
    <property type="entry name" value="COPROPORPHYRINIGEN III OXIDASE"/>
    <property type="match status" value="1"/>
</dbReference>
<dbReference type="NCBIfam" id="TIGR00538">
    <property type="entry name" value="hemN"/>
    <property type="match status" value="1"/>
</dbReference>
<keyword evidence="11 15" id="KW-0411">Iron-sulfur</keyword>
<dbReference type="SUPFAM" id="SSF102114">
    <property type="entry name" value="Radical SAM enzymes"/>
    <property type="match status" value="1"/>
</dbReference>
<dbReference type="InterPro" id="IPR034505">
    <property type="entry name" value="Coproporphyrinogen-III_oxidase"/>
</dbReference>
<dbReference type="STRING" id="233100.SAMN05216526_1702"/>
<keyword evidence="8 15" id="KW-0479">Metal-binding</keyword>
<feature type="binding site" evidence="16">
    <location>
        <position position="76"/>
    </location>
    <ligand>
        <name>S-adenosyl-L-methionine</name>
        <dbReference type="ChEBI" id="CHEBI:59789"/>
        <label>1</label>
    </ligand>
</feature>
<dbReference type="Proteomes" id="UP000223759">
    <property type="component" value="Unassembled WGS sequence"/>
</dbReference>
<dbReference type="SFLD" id="SFLDG01065">
    <property type="entry name" value="anaerobic_coproporphyrinogen-I"/>
    <property type="match status" value="1"/>
</dbReference>
<dbReference type="InterPro" id="IPR004558">
    <property type="entry name" value="Coprogen_oxidase_HemN"/>
</dbReference>
<evidence type="ECO:0000256" key="10">
    <source>
        <dbReference type="ARBA" id="ARBA00023004"/>
    </source>
</evidence>
<comment type="subunit">
    <text evidence="4">Monomer.</text>
</comment>
<accession>A0A1R3W4Y8</accession>
<dbReference type="Pfam" id="PF06969">
    <property type="entry name" value="HemN_C"/>
    <property type="match status" value="1"/>
</dbReference>
<evidence type="ECO:0000256" key="1">
    <source>
        <dbReference type="ARBA" id="ARBA00004496"/>
    </source>
</evidence>
<keyword evidence="10 15" id="KW-0408">Iron</keyword>
<dbReference type="SFLD" id="SFLDS00029">
    <property type="entry name" value="Radical_SAM"/>
    <property type="match status" value="1"/>
</dbReference>
<dbReference type="PANTHER" id="PTHR13932:SF6">
    <property type="entry name" value="OXYGEN-INDEPENDENT COPROPORPHYRINOGEN III OXIDASE"/>
    <property type="match status" value="1"/>
</dbReference>
<feature type="binding site" evidence="16">
    <location>
        <position position="133"/>
    </location>
    <ligand>
        <name>S-adenosyl-L-methionine</name>
        <dbReference type="ChEBI" id="CHEBI:59789"/>
        <label>1</label>
    </ligand>
</feature>
<feature type="binding site" evidence="16">
    <location>
        <position position="195"/>
    </location>
    <ligand>
        <name>S-adenosyl-L-methionine</name>
        <dbReference type="ChEBI" id="CHEBI:59789"/>
        <label>2</label>
    </ligand>
</feature>
<evidence type="ECO:0000256" key="8">
    <source>
        <dbReference type="ARBA" id="ARBA00022723"/>
    </source>
</evidence>
<evidence type="ECO:0000256" key="16">
    <source>
        <dbReference type="PIRSR" id="PIRSR000167-1"/>
    </source>
</evidence>
<dbReference type="GO" id="GO:0004109">
    <property type="term" value="F:coproporphyrinogen oxidase activity"/>
    <property type="evidence" value="ECO:0007669"/>
    <property type="project" value="InterPro"/>
</dbReference>
<keyword evidence="12 15" id="KW-0627">Porphyrin biosynthesis</keyword>
<evidence type="ECO:0000256" key="6">
    <source>
        <dbReference type="ARBA" id="ARBA00022490"/>
    </source>
</evidence>
<feature type="binding site" evidence="17">
    <location>
        <position position="89"/>
    </location>
    <ligand>
        <name>[4Fe-4S] cluster</name>
        <dbReference type="ChEBI" id="CHEBI:49883"/>
        <note>4Fe-4S-S-AdoMet</note>
    </ligand>
</feature>
<dbReference type="FunFam" id="1.10.10.920:FF:000001">
    <property type="entry name" value="Coproporphyrinogen-III oxidase"/>
    <property type="match status" value="1"/>
</dbReference>
<dbReference type="InterPro" id="IPR023404">
    <property type="entry name" value="rSAM_horseshoe"/>
</dbReference>
<dbReference type="InterPro" id="IPR010723">
    <property type="entry name" value="HemN_C"/>
</dbReference>
<evidence type="ECO:0000256" key="2">
    <source>
        <dbReference type="ARBA" id="ARBA00004785"/>
    </source>
</evidence>
<feature type="binding site" evidence="16">
    <location>
        <position position="168"/>
    </location>
    <ligand>
        <name>S-adenosyl-L-methionine</name>
        <dbReference type="ChEBI" id="CHEBI:59789"/>
        <label>1</label>
    </ligand>
</feature>
<comment type="similarity">
    <text evidence="3 15">Belongs to the anaerobic coproporphyrinogen-III oxidase family.</text>
</comment>
<comment type="cofactor">
    <cofactor evidence="15 17">
        <name>[4Fe-4S] cluster</name>
        <dbReference type="ChEBI" id="CHEBI:49883"/>
    </cofactor>
    <text evidence="15 17">Binds 1 [4Fe-4S] cluster. The cluster is coordinated with 3 cysteines and an exchangeable S-adenosyl-L-methionine.</text>
</comment>
<organism evidence="19 20">
    <name type="scientific">Ectothiorhodosinus mongolicus</name>
    <dbReference type="NCBI Taxonomy" id="233100"/>
    <lineage>
        <taxon>Bacteria</taxon>
        <taxon>Pseudomonadati</taxon>
        <taxon>Pseudomonadota</taxon>
        <taxon>Gammaproteobacteria</taxon>
        <taxon>Chromatiales</taxon>
        <taxon>Ectothiorhodospiraceae</taxon>
        <taxon>Ectothiorhodosinus</taxon>
    </lineage>
</organism>
<keyword evidence="9 15" id="KW-0560">Oxidoreductase</keyword>
<dbReference type="FunFam" id="3.80.30.20:FF:000012">
    <property type="entry name" value="Coproporphyrinogen-III oxidase"/>
    <property type="match status" value="1"/>
</dbReference>
<dbReference type="CDD" id="cd01335">
    <property type="entry name" value="Radical_SAM"/>
    <property type="match status" value="1"/>
</dbReference>
<comment type="catalytic activity">
    <reaction evidence="14 15">
        <text>coproporphyrinogen III + 2 S-adenosyl-L-methionine = protoporphyrinogen IX + 2 5'-deoxyadenosine + 2 L-methionine + 2 CO2</text>
        <dbReference type="Rhea" id="RHEA:15425"/>
        <dbReference type="ChEBI" id="CHEBI:16526"/>
        <dbReference type="ChEBI" id="CHEBI:17319"/>
        <dbReference type="ChEBI" id="CHEBI:57307"/>
        <dbReference type="ChEBI" id="CHEBI:57309"/>
        <dbReference type="ChEBI" id="CHEBI:57844"/>
        <dbReference type="ChEBI" id="CHEBI:59789"/>
        <dbReference type="EC" id="1.3.98.3"/>
    </reaction>
</comment>
<feature type="binding site" evidence="16">
    <location>
        <begin position="88"/>
        <end position="90"/>
    </location>
    <ligand>
        <name>S-adenosyl-L-methionine</name>
        <dbReference type="ChEBI" id="CHEBI:59789"/>
        <label>2</label>
    </ligand>
</feature>
<dbReference type="GO" id="GO:0005737">
    <property type="term" value="C:cytoplasm"/>
    <property type="evidence" value="ECO:0007669"/>
    <property type="project" value="UniProtKB-SubCell"/>
</dbReference>
<dbReference type="GO" id="GO:0051539">
    <property type="term" value="F:4 iron, 4 sulfur cluster binding"/>
    <property type="evidence" value="ECO:0007669"/>
    <property type="project" value="UniProtKB-KW"/>
</dbReference>
<feature type="binding site" evidence="16">
    <location>
        <position position="207"/>
    </location>
    <ligand>
        <name>S-adenosyl-L-methionine</name>
        <dbReference type="ChEBI" id="CHEBI:59789"/>
        <label>2</label>
    </ligand>
</feature>
<evidence type="ECO:0000256" key="3">
    <source>
        <dbReference type="ARBA" id="ARBA00005493"/>
    </source>
</evidence>
<evidence type="ECO:0000313" key="19">
    <source>
        <dbReference type="EMBL" id="SIT72653.1"/>
    </source>
</evidence>
<comment type="subcellular location">
    <subcellularLocation>
        <location evidence="1 15">Cytoplasm</location>
    </subcellularLocation>
</comment>
<dbReference type="SMART" id="SM00729">
    <property type="entry name" value="Elp3"/>
    <property type="match status" value="1"/>
</dbReference>
<feature type="binding site" evidence="16">
    <location>
        <position position="266"/>
    </location>
    <ligand>
        <name>S-adenosyl-L-methionine</name>
        <dbReference type="ChEBI" id="CHEBI:59789"/>
        <label>2</label>
    </ligand>
</feature>
<dbReference type="EMBL" id="FTPK01000003">
    <property type="protein sequence ID" value="SIT72653.1"/>
    <property type="molecule type" value="Genomic_DNA"/>
</dbReference>
<dbReference type="EC" id="1.3.98.3" evidence="15"/>
<gene>
    <name evidence="19" type="ORF">SAMN05216526_1702</name>
</gene>
<protein>
    <recommendedName>
        <fullName evidence="15">Coproporphyrinogen-III oxidase</fullName>
        <ecNumber evidence="15">1.3.98.3</ecNumber>
    </recommendedName>
</protein>
<keyword evidence="20" id="KW-1185">Reference proteome</keyword>
<dbReference type="Pfam" id="PF04055">
    <property type="entry name" value="Radical_SAM"/>
    <property type="match status" value="1"/>
</dbReference>
<evidence type="ECO:0000256" key="15">
    <source>
        <dbReference type="PIRNR" id="PIRNR000167"/>
    </source>
</evidence>
<dbReference type="InterPro" id="IPR007197">
    <property type="entry name" value="rSAM"/>
</dbReference>
<sequence length="479" mass="54759">MLGPLQHNPCLFPRVFAMSASQSIDFDLDLIHRYNTAGPRYTSYPTAVQFHDGFTAERYQQIARETNASGRPLSLYFHIPFCDTVCYYCACNKVVTKDRTRSRGYLDSLYQEMALQGDLFDRSRPVTQLHWGGGTPTFISHDEMTELMGKTAEHFGLLDDDTGEYSIEIDPREVRDETLALLRQLGFNRISLGVQDFDEKVQKAVNRVQSESLVRNVLDEARRLGFRSTSVDLIYGLPHQNCETFGNTIERIIDMDPARISVFNYAHLPDRFKPQRRIADADLPTPSEKLAILQQTISQLTEAGYVYIGMDHFAKPDDELAVAQRDHTLYRNFQGYSTHSDCDLIGLGSTSVGMVGNSYSQNQHKLDDYYAAMGEKRLAVFRGVELDQDDLIRRDVITRLICHFELSFGDIEKAHDIRFGDYFAQELDDLKVMESDGLINLNADQISVRPAGRLLIRNICMSFDRYLREASEQRFSRVI</sequence>
<feature type="domain" description="Radical SAM core" evidence="18">
    <location>
        <begin position="67"/>
        <end position="303"/>
    </location>
</feature>
<evidence type="ECO:0000256" key="13">
    <source>
        <dbReference type="ARBA" id="ARBA00024295"/>
    </source>
</evidence>
<evidence type="ECO:0000256" key="17">
    <source>
        <dbReference type="PIRSR" id="PIRSR000167-2"/>
    </source>
</evidence>
<dbReference type="InterPro" id="IPR058240">
    <property type="entry name" value="rSAM_sf"/>
</dbReference>